<proteinExistence type="predicted"/>
<evidence type="ECO:0000256" key="1">
    <source>
        <dbReference type="ARBA" id="ARBA00022741"/>
    </source>
</evidence>
<name>A0AAV5TRH0_9BILA</name>
<dbReference type="GO" id="GO:0016787">
    <property type="term" value="F:hydrolase activity"/>
    <property type="evidence" value="ECO:0007669"/>
    <property type="project" value="UniProtKB-KW"/>
</dbReference>
<organism evidence="5 6">
    <name type="scientific">Pristionchus entomophagus</name>
    <dbReference type="NCBI Taxonomy" id="358040"/>
    <lineage>
        <taxon>Eukaryota</taxon>
        <taxon>Metazoa</taxon>
        <taxon>Ecdysozoa</taxon>
        <taxon>Nematoda</taxon>
        <taxon>Chromadorea</taxon>
        <taxon>Rhabditida</taxon>
        <taxon>Rhabditina</taxon>
        <taxon>Diplogasteromorpha</taxon>
        <taxon>Diplogasteroidea</taxon>
        <taxon>Neodiplogasteridae</taxon>
        <taxon>Pristionchus</taxon>
    </lineage>
</organism>
<evidence type="ECO:0000313" key="6">
    <source>
        <dbReference type="Proteomes" id="UP001432027"/>
    </source>
</evidence>
<evidence type="ECO:0000256" key="3">
    <source>
        <dbReference type="ARBA" id="ARBA00022806"/>
    </source>
</evidence>
<sequence>SSLSTSSSSLNRPVIYRYIDVIKNSITLLETIHFELFMPDRPDLRFLGVPMQCVPPDTAEGDYFNVAEADLLADPSFAVHLCKTEEFPVLWEVKKMEKMQFEGKKGRNERRAIAGPQFRNRLASPSGESAIGALFERDFLIREPLFADARDR</sequence>
<comment type="caution">
    <text evidence="5">The sequence shown here is derived from an EMBL/GenBank/DDBJ whole genome shotgun (WGS) entry which is preliminary data.</text>
</comment>
<dbReference type="PANTHER" id="PTHR43788:SF16">
    <property type="entry name" value="HELICASE WITH ZINC FINGER 2"/>
    <property type="match status" value="1"/>
</dbReference>
<keyword evidence="3" id="KW-0347">Helicase</keyword>
<dbReference type="PANTHER" id="PTHR43788">
    <property type="entry name" value="DNA2/NAM7 HELICASE FAMILY MEMBER"/>
    <property type="match status" value="1"/>
</dbReference>
<reference evidence="5" key="1">
    <citation type="submission" date="2023-10" db="EMBL/GenBank/DDBJ databases">
        <title>Genome assembly of Pristionchus species.</title>
        <authorList>
            <person name="Yoshida K."/>
            <person name="Sommer R.J."/>
        </authorList>
    </citation>
    <scope>NUCLEOTIDE SEQUENCE</scope>
    <source>
        <strain evidence="5">RS0144</strain>
    </source>
</reference>
<evidence type="ECO:0000313" key="5">
    <source>
        <dbReference type="EMBL" id="GMS97085.1"/>
    </source>
</evidence>
<protein>
    <submittedName>
        <fullName evidence="5">Uncharacterized protein</fullName>
    </submittedName>
</protein>
<dbReference type="GO" id="GO:0005524">
    <property type="term" value="F:ATP binding"/>
    <property type="evidence" value="ECO:0007669"/>
    <property type="project" value="UniProtKB-KW"/>
</dbReference>
<dbReference type="AlphaFoldDB" id="A0AAV5TRH0"/>
<keyword evidence="1" id="KW-0547">Nucleotide-binding</keyword>
<evidence type="ECO:0000256" key="4">
    <source>
        <dbReference type="ARBA" id="ARBA00022840"/>
    </source>
</evidence>
<dbReference type="Proteomes" id="UP001432027">
    <property type="component" value="Unassembled WGS sequence"/>
</dbReference>
<feature type="non-terminal residue" evidence="5">
    <location>
        <position position="1"/>
    </location>
</feature>
<accession>A0AAV5TRH0</accession>
<dbReference type="GO" id="GO:0043139">
    <property type="term" value="F:5'-3' DNA helicase activity"/>
    <property type="evidence" value="ECO:0007669"/>
    <property type="project" value="TreeGrafter"/>
</dbReference>
<keyword evidence="4" id="KW-0067">ATP-binding</keyword>
<keyword evidence="2" id="KW-0378">Hydrolase</keyword>
<keyword evidence="6" id="KW-1185">Reference proteome</keyword>
<dbReference type="InterPro" id="IPR050534">
    <property type="entry name" value="Coronavir_polyprotein_1ab"/>
</dbReference>
<gene>
    <name evidence="5" type="ORF">PENTCL1PPCAC_19257</name>
</gene>
<evidence type="ECO:0000256" key="2">
    <source>
        <dbReference type="ARBA" id="ARBA00022801"/>
    </source>
</evidence>
<dbReference type="EMBL" id="BTSX01000004">
    <property type="protein sequence ID" value="GMS97085.1"/>
    <property type="molecule type" value="Genomic_DNA"/>
</dbReference>